<dbReference type="PANTHER" id="PTHR13244:SF7">
    <property type="entry name" value="ZINC FINGER MYND DOMAIN-CONTAINING PROTEIN 10"/>
    <property type="match status" value="1"/>
</dbReference>
<evidence type="ECO:0000259" key="5">
    <source>
        <dbReference type="PROSITE" id="PS50865"/>
    </source>
</evidence>
<feature type="domain" description="MYND-type" evidence="5">
    <location>
        <begin position="394"/>
        <end position="430"/>
    </location>
</feature>
<dbReference type="GO" id="GO:0044458">
    <property type="term" value="P:motile cilium assembly"/>
    <property type="evidence" value="ECO:0007669"/>
    <property type="project" value="TreeGrafter"/>
</dbReference>
<keyword evidence="2 4" id="KW-0863">Zinc-finger</keyword>
<dbReference type="KEGG" id="tpal:117648593"/>
<dbReference type="GO" id="GO:0036159">
    <property type="term" value="P:inner dynein arm assembly"/>
    <property type="evidence" value="ECO:0007669"/>
    <property type="project" value="TreeGrafter"/>
</dbReference>
<dbReference type="Gene3D" id="6.10.140.2220">
    <property type="match status" value="1"/>
</dbReference>
<name>A0A6P8ZR64_THRPL</name>
<dbReference type="AlphaFoldDB" id="A0A6P8ZR64"/>
<reference evidence="7" key="1">
    <citation type="submission" date="2025-08" db="UniProtKB">
        <authorList>
            <consortium name="RefSeq"/>
        </authorList>
    </citation>
    <scope>IDENTIFICATION</scope>
    <source>
        <tissue evidence="7">Total insect</tissue>
    </source>
</reference>
<gene>
    <name evidence="7" type="primary">LOC117648593</name>
</gene>
<dbReference type="CTD" id="51364"/>
<dbReference type="GO" id="GO:0008270">
    <property type="term" value="F:zinc ion binding"/>
    <property type="evidence" value="ECO:0007669"/>
    <property type="project" value="UniProtKB-KW"/>
</dbReference>
<accession>A0A6P8ZR64</accession>
<dbReference type="GO" id="GO:0036158">
    <property type="term" value="P:outer dynein arm assembly"/>
    <property type="evidence" value="ECO:0007669"/>
    <property type="project" value="TreeGrafter"/>
</dbReference>
<evidence type="ECO:0000313" key="7">
    <source>
        <dbReference type="RefSeq" id="XP_034247059.1"/>
    </source>
</evidence>
<dbReference type="Pfam" id="PF01753">
    <property type="entry name" value="zf-MYND"/>
    <property type="match status" value="1"/>
</dbReference>
<dbReference type="FunCoup" id="A0A6P8ZR64">
    <property type="interactions" value="30"/>
</dbReference>
<dbReference type="GO" id="GO:0005737">
    <property type="term" value="C:cytoplasm"/>
    <property type="evidence" value="ECO:0007669"/>
    <property type="project" value="TreeGrafter"/>
</dbReference>
<dbReference type="GeneID" id="117648593"/>
<dbReference type="PROSITE" id="PS50865">
    <property type="entry name" value="ZF_MYND_2"/>
    <property type="match status" value="1"/>
</dbReference>
<keyword evidence="3" id="KW-0862">Zinc</keyword>
<proteinExistence type="predicted"/>
<dbReference type="PANTHER" id="PTHR13244">
    <property type="entry name" value="ZINC FINGER MYND DOMAIN CONTAINING PROTEIN 10"/>
    <property type="match status" value="1"/>
</dbReference>
<dbReference type="OrthoDB" id="432970at2759"/>
<sequence>MDEDTFDVLNAAEIEHYVLSLRPSKIDELGTEFWLQTHEFMQKLSQQAVLEASEHREEVVKELMATHSKVSVLVHEAICISVWREKVLPELLRLEENIKDTFLVYCVLFHEATAVALLETVLFHGDSCEALGDTAVDLLDYCMPLIYQICAGYKSPKEPSEASPMDSIKDQEMIICFNIGMRCISILQYLIESMESLPLAVTSRLYTHHDVPLLLVHLLEVRPWERTDPKHPGRKLKFSDGQWIEVKGEDVLKLTRTEGQVWLALRQILLRESCARLYDFSDFRRSQLQKVLRYMTDPLLDQVSPLIDLKQFLCHLQISSGPSSTRKPLILEVIPEIRKNFLDWGSRKWRKIAKIQLGTFFQKDQGSIQKMAQSLSSAYNLDVLDRLGGDMAKCAGCGDPAPKRCSRCKTEWYCGRECQVKCWSNHKQVCNSVVEAAEYIGKKETETKQNITTQEII</sequence>
<dbReference type="SUPFAM" id="SSF144232">
    <property type="entry name" value="HIT/MYND zinc finger-like"/>
    <property type="match status" value="1"/>
</dbReference>
<dbReference type="GO" id="GO:0034451">
    <property type="term" value="C:centriolar satellite"/>
    <property type="evidence" value="ECO:0007669"/>
    <property type="project" value="TreeGrafter"/>
</dbReference>
<evidence type="ECO:0000313" key="6">
    <source>
        <dbReference type="Proteomes" id="UP000515158"/>
    </source>
</evidence>
<protein>
    <submittedName>
        <fullName evidence="7">Zinc finger MYND domain-containing protein 10 isoform X1</fullName>
    </submittedName>
</protein>
<dbReference type="RefSeq" id="XP_034247059.1">
    <property type="nucleotide sequence ID" value="XM_034391168.1"/>
</dbReference>
<evidence type="ECO:0000256" key="3">
    <source>
        <dbReference type="ARBA" id="ARBA00022833"/>
    </source>
</evidence>
<dbReference type="InParanoid" id="A0A6P8ZR64"/>
<keyword evidence="6" id="KW-1185">Reference proteome</keyword>
<dbReference type="PROSITE" id="PS01360">
    <property type="entry name" value="ZF_MYND_1"/>
    <property type="match status" value="1"/>
</dbReference>
<dbReference type="Proteomes" id="UP000515158">
    <property type="component" value="Unplaced"/>
</dbReference>
<evidence type="ECO:0000256" key="1">
    <source>
        <dbReference type="ARBA" id="ARBA00022723"/>
    </source>
</evidence>
<evidence type="ECO:0000256" key="4">
    <source>
        <dbReference type="PROSITE-ProRule" id="PRU00134"/>
    </source>
</evidence>
<evidence type="ECO:0000256" key="2">
    <source>
        <dbReference type="ARBA" id="ARBA00022771"/>
    </source>
</evidence>
<dbReference type="InterPro" id="IPR052298">
    <property type="entry name" value="ZMYND10"/>
</dbReference>
<dbReference type="InterPro" id="IPR002893">
    <property type="entry name" value="Znf_MYND"/>
</dbReference>
<organism evidence="7">
    <name type="scientific">Thrips palmi</name>
    <name type="common">Melon thrips</name>
    <dbReference type="NCBI Taxonomy" id="161013"/>
    <lineage>
        <taxon>Eukaryota</taxon>
        <taxon>Metazoa</taxon>
        <taxon>Ecdysozoa</taxon>
        <taxon>Arthropoda</taxon>
        <taxon>Hexapoda</taxon>
        <taxon>Insecta</taxon>
        <taxon>Pterygota</taxon>
        <taxon>Neoptera</taxon>
        <taxon>Paraneoptera</taxon>
        <taxon>Thysanoptera</taxon>
        <taxon>Terebrantia</taxon>
        <taxon>Thripoidea</taxon>
        <taxon>Thripidae</taxon>
        <taxon>Thrips</taxon>
    </lineage>
</organism>
<keyword evidence="1" id="KW-0479">Metal-binding</keyword>